<dbReference type="WBParaSite" id="Csp11.Scaffold290.g771.t1">
    <property type="protein sequence ID" value="Csp11.Scaffold290.g771.t1"/>
    <property type="gene ID" value="Csp11.Scaffold290.g771"/>
</dbReference>
<dbReference type="eggNOG" id="ENOG502T3FU">
    <property type="taxonomic scope" value="Eukaryota"/>
</dbReference>
<reference evidence="3" key="1">
    <citation type="submission" date="2016-11" db="UniProtKB">
        <authorList>
            <consortium name="WormBaseParasite"/>
        </authorList>
    </citation>
    <scope>IDENTIFICATION</scope>
</reference>
<proteinExistence type="predicted"/>
<accession>A0A1I7SYD3</accession>
<keyword evidence="2" id="KW-1185">Reference proteome</keyword>
<dbReference type="AlphaFoldDB" id="A0A1I7SYD3"/>
<evidence type="ECO:0000313" key="3">
    <source>
        <dbReference type="WBParaSite" id="Csp11.Scaffold290.g771.t1"/>
    </source>
</evidence>
<sequence length="533" mass="62045">MAELVDAVPDQAVAPLLDYYISEELNSLFTFDEDGLRGNFRDTKAAIYGGDDKEVVKELHAYRQFPGSYDVLKQASHPYSLKPIKFKSLKEKMFMYKQDIIAEVFISMPTSPLGPEANDLIKGCTELFLRAHESRLDGICEVVHFDEKELNDFREALAAKTEKMSLDAHLQTLTSPTSKELFEKLKAMIPVHPNDIKCFNLKNILEIFEAKKPIENNMELYLNVLDWLTIIFGELEKFIETHPEWFLPKCLIETLTLISAVRLFEDGCDRFCLAHEVMAVMNEQNLRADNFRAILKNSDELSSIGYERLRLEIHGLMEVLDFVPIPVLRSKQRVCYIPSFKAKYCMPRYDLFMEFIRYVVSVKSIFQNMDDTNFVDFYPMFHNIPDTCDSYNKSPTFIDVRDARSLMSVFRIHIHTNFAHLMTNIKQVRPVGETGFTFDQFKAEIEYLGLKKFFPMTGDFDAPIYELINSKKAKDVLRTCDMYEALEMLQIWCLLIKMPDLYVYLQKQGYCYKYPVMCFACGIHPFCRKKKNT</sequence>
<dbReference type="Proteomes" id="UP000095282">
    <property type="component" value="Unplaced"/>
</dbReference>
<evidence type="ECO:0000259" key="1">
    <source>
        <dbReference type="Pfam" id="PF25100"/>
    </source>
</evidence>
<name>A0A1I7SYD3_9PELO</name>
<feature type="domain" description="DUF7809" evidence="1">
    <location>
        <begin position="94"/>
        <end position="249"/>
    </location>
</feature>
<protein>
    <submittedName>
        <fullName evidence="3">RING-type domain-containing protein</fullName>
    </submittedName>
</protein>
<dbReference type="PANTHER" id="PTHR21447:SF11">
    <property type="entry name" value="RING-TYPE DOMAIN-CONTAINING PROTEIN"/>
    <property type="match status" value="1"/>
</dbReference>
<dbReference type="PANTHER" id="PTHR21447">
    <property type="entry name" value="RING-TYPE DOMAIN-CONTAINING PROTEIN-RELATED"/>
    <property type="match status" value="1"/>
</dbReference>
<dbReference type="GO" id="GO:0045087">
    <property type="term" value="P:innate immune response"/>
    <property type="evidence" value="ECO:0007669"/>
    <property type="project" value="TreeGrafter"/>
</dbReference>
<evidence type="ECO:0000313" key="2">
    <source>
        <dbReference type="Proteomes" id="UP000095282"/>
    </source>
</evidence>
<dbReference type="InterPro" id="IPR056711">
    <property type="entry name" value="DUF7809"/>
</dbReference>
<dbReference type="Pfam" id="PF25100">
    <property type="entry name" value="DUF7809"/>
    <property type="match status" value="1"/>
</dbReference>
<organism evidence="2 3">
    <name type="scientific">Caenorhabditis tropicalis</name>
    <dbReference type="NCBI Taxonomy" id="1561998"/>
    <lineage>
        <taxon>Eukaryota</taxon>
        <taxon>Metazoa</taxon>
        <taxon>Ecdysozoa</taxon>
        <taxon>Nematoda</taxon>
        <taxon>Chromadorea</taxon>
        <taxon>Rhabditida</taxon>
        <taxon>Rhabditina</taxon>
        <taxon>Rhabditomorpha</taxon>
        <taxon>Rhabditoidea</taxon>
        <taxon>Rhabditidae</taxon>
        <taxon>Peloderinae</taxon>
        <taxon>Caenorhabditis</taxon>
    </lineage>
</organism>
<dbReference type="GO" id="GO:0045121">
    <property type="term" value="C:membrane raft"/>
    <property type="evidence" value="ECO:0007669"/>
    <property type="project" value="TreeGrafter"/>
</dbReference>